<organism evidence="1 2">
    <name type="scientific">Candidatus Staskawiczbacteria bacterium RIFOXYC1_FULL_38_18</name>
    <dbReference type="NCBI Taxonomy" id="1802229"/>
    <lineage>
        <taxon>Bacteria</taxon>
        <taxon>Candidatus Staskawicziibacteriota</taxon>
    </lineage>
</organism>
<gene>
    <name evidence="1" type="ORF">A2401_02770</name>
</gene>
<evidence type="ECO:0000313" key="2">
    <source>
        <dbReference type="Proteomes" id="UP000177751"/>
    </source>
</evidence>
<protein>
    <submittedName>
        <fullName evidence="1">Uncharacterized protein</fullName>
    </submittedName>
</protein>
<dbReference type="Proteomes" id="UP000177751">
    <property type="component" value="Unassembled WGS sequence"/>
</dbReference>
<sequence length="88" mass="9602">MSEFEGEGEISFEEAALSVATKTAAACTMQAATEKAKSETGFATYDEASRSILEAGKKWTKIYSVAAKRTQKILIKQLSQIFETEEGK</sequence>
<accession>A0A1G2JBE1</accession>
<comment type="caution">
    <text evidence="1">The sequence shown here is derived from an EMBL/GenBank/DDBJ whole genome shotgun (WGS) entry which is preliminary data.</text>
</comment>
<reference evidence="1 2" key="1">
    <citation type="journal article" date="2016" name="Nat. Commun.">
        <title>Thousands of microbial genomes shed light on interconnected biogeochemical processes in an aquifer system.</title>
        <authorList>
            <person name="Anantharaman K."/>
            <person name="Brown C.T."/>
            <person name="Hug L.A."/>
            <person name="Sharon I."/>
            <person name="Castelle C.J."/>
            <person name="Probst A.J."/>
            <person name="Thomas B.C."/>
            <person name="Singh A."/>
            <person name="Wilkins M.J."/>
            <person name="Karaoz U."/>
            <person name="Brodie E.L."/>
            <person name="Williams K.H."/>
            <person name="Hubbard S.S."/>
            <person name="Banfield J.F."/>
        </authorList>
    </citation>
    <scope>NUCLEOTIDE SEQUENCE [LARGE SCALE GENOMIC DNA]</scope>
</reference>
<proteinExistence type="predicted"/>
<evidence type="ECO:0000313" key="1">
    <source>
        <dbReference type="EMBL" id="OGZ84327.1"/>
    </source>
</evidence>
<dbReference type="STRING" id="1802229.A2401_02770"/>
<dbReference type="AlphaFoldDB" id="A0A1G2JBE1"/>
<name>A0A1G2JBE1_9BACT</name>
<dbReference type="EMBL" id="MHPP01000019">
    <property type="protein sequence ID" value="OGZ84327.1"/>
    <property type="molecule type" value="Genomic_DNA"/>
</dbReference>